<dbReference type="GO" id="GO:0043565">
    <property type="term" value="F:sequence-specific DNA binding"/>
    <property type="evidence" value="ECO:0000318"/>
    <property type="project" value="GO_Central"/>
</dbReference>
<feature type="region of interest" description="Disordered" evidence="8">
    <location>
        <begin position="1582"/>
        <end position="1609"/>
    </location>
</feature>
<dbReference type="InterPro" id="IPR036864">
    <property type="entry name" value="Zn2-C6_fun-type_DNA-bd_sf"/>
</dbReference>
<dbReference type="CDD" id="cd14723">
    <property type="entry name" value="ZIP_Ppr1"/>
    <property type="match status" value="1"/>
</dbReference>
<evidence type="ECO:0000256" key="4">
    <source>
        <dbReference type="ARBA" id="ARBA00023015"/>
    </source>
</evidence>
<evidence type="ECO:0000259" key="10">
    <source>
        <dbReference type="Pfam" id="PF04082"/>
    </source>
</evidence>
<dbReference type="PANTHER" id="PTHR47782:SF2">
    <property type="entry name" value="TRANSCRIPTION FACTOR, PUTATIVE (AFU_ORTHOLOGUE AFUA_4G12570)-RELATED"/>
    <property type="match status" value="1"/>
</dbReference>
<name>A7EMR0_SCLS1</name>
<dbReference type="RefSeq" id="XP_001592368.1">
    <property type="nucleotide sequence ID" value="XM_001592318.1"/>
</dbReference>
<feature type="transmembrane region" description="Helical" evidence="9">
    <location>
        <begin position="1271"/>
        <end position="1289"/>
    </location>
</feature>
<protein>
    <recommendedName>
        <fullName evidence="10">Xylanolytic transcriptional activator regulatory domain-containing protein</fullName>
    </recommendedName>
</protein>
<dbReference type="InParanoid" id="A7EMR0"/>
<evidence type="ECO:0000256" key="9">
    <source>
        <dbReference type="SAM" id="Phobius"/>
    </source>
</evidence>
<reference evidence="12" key="1">
    <citation type="journal article" date="2011" name="PLoS Genet.">
        <title>Genomic analysis of the necrotrophic fungal pathogens Sclerotinia sclerotiorum and Botrytis cinerea.</title>
        <authorList>
            <person name="Amselem J."/>
            <person name="Cuomo C.A."/>
            <person name="van Kan J.A."/>
            <person name="Viaud M."/>
            <person name="Benito E.P."/>
            <person name="Couloux A."/>
            <person name="Coutinho P.M."/>
            <person name="de Vries R.P."/>
            <person name="Dyer P.S."/>
            <person name="Fillinger S."/>
            <person name="Fournier E."/>
            <person name="Gout L."/>
            <person name="Hahn M."/>
            <person name="Kohn L."/>
            <person name="Lapalu N."/>
            <person name="Plummer K.M."/>
            <person name="Pradier J.M."/>
            <person name="Quevillon E."/>
            <person name="Sharon A."/>
            <person name="Simon A."/>
            <person name="ten Have A."/>
            <person name="Tudzynski B."/>
            <person name="Tudzynski P."/>
            <person name="Wincker P."/>
            <person name="Andrew M."/>
            <person name="Anthouard V."/>
            <person name="Beever R.E."/>
            <person name="Beffa R."/>
            <person name="Benoit I."/>
            <person name="Bouzid O."/>
            <person name="Brault B."/>
            <person name="Chen Z."/>
            <person name="Choquer M."/>
            <person name="Collemare J."/>
            <person name="Cotton P."/>
            <person name="Danchin E.G."/>
            <person name="Da Silva C."/>
            <person name="Gautier A."/>
            <person name="Giraud C."/>
            <person name="Giraud T."/>
            <person name="Gonzalez C."/>
            <person name="Grossetete S."/>
            <person name="Guldener U."/>
            <person name="Henrissat B."/>
            <person name="Howlett B.J."/>
            <person name="Kodira C."/>
            <person name="Kretschmer M."/>
            <person name="Lappartient A."/>
            <person name="Leroch M."/>
            <person name="Levis C."/>
            <person name="Mauceli E."/>
            <person name="Neuveglise C."/>
            <person name="Oeser B."/>
            <person name="Pearson M."/>
            <person name="Poulain J."/>
            <person name="Poussereau N."/>
            <person name="Quesneville H."/>
            <person name="Rascle C."/>
            <person name="Schumacher J."/>
            <person name="Segurens B."/>
            <person name="Sexton A."/>
            <person name="Silva E."/>
            <person name="Sirven C."/>
            <person name="Soanes D.M."/>
            <person name="Talbot N.J."/>
            <person name="Templeton M."/>
            <person name="Yandava C."/>
            <person name="Yarden O."/>
            <person name="Zeng Q."/>
            <person name="Rollins J.A."/>
            <person name="Lebrun M.H."/>
            <person name="Dickman M."/>
        </authorList>
    </citation>
    <scope>NUCLEOTIDE SEQUENCE [LARGE SCALE GENOMIC DNA]</scope>
    <source>
        <strain evidence="12">ATCC 18683 / 1980 / Ss-1</strain>
    </source>
</reference>
<evidence type="ECO:0000313" key="11">
    <source>
        <dbReference type="EMBL" id="EDO04126.1"/>
    </source>
</evidence>
<dbReference type="CDD" id="cd12148">
    <property type="entry name" value="fungal_TF_MHR"/>
    <property type="match status" value="1"/>
</dbReference>
<gene>
    <name evidence="11" type="ORF">SS1G_06609</name>
</gene>
<feature type="region of interest" description="Disordered" evidence="8">
    <location>
        <begin position="538"/>
        <end position="564"/>
    </location>
</feature>
<feature type="compositionally biased region" description="Basic and acidic residues" evidence="8">
    <location>
        <begin position="1097"/>
        <end position="1107"/>
    </location>
</feature>
<proteinExistence type="predicted"/>
<evidence type="ECO:0000313" key="12">
    <source>
        <dbReference type="Proteomes" id="UP000001312"/>
    </source>
</evidence>
<keyword evidence="3" id="KW-0862">Zinc</keyword>
<dbReference type="GO" id="GO:0000981">
    <property type="term" value="F:DNA-binding transcription factor activity, RNA polymerase II-specific"/>
    <property type="evidence" value="ECO:0000318"/>
    <property type="project" value="GO_Central"/>
</dbReference>
<dbReference type="Gene3D" id="4.10.240.10">
    <property type="entry name" value="Zn(2)-C6 fungal-type DNA-binding domain"/>
    <property type="match status" value="1"/>
</dbReference>
<evidence type="ECO:0000256" key="1">
    <source>
        <dbReference type="ARBA" id="ARBA00004123"/>
    </source>
</evidence>
<dbReference type="InterPro" id="IPR052202">
    <property type="entry name" value="Yeast_MetPath_Reg"/>
</dbReference>
<accession>A7EMR0</accession>
<evidence type="ECO:0000256" key="8">
    <source>
        <dbReference type="SAM" id="MobiDB-lite"/>
    </source>
</evidence>
<feature type="region of interest" description="Disordered" evidence="8">
    <location>
        <begin position="817"/>
        <end position="842"/>
    </location>
</feature>
<feature type="region of interest" description="Disordered" evidence="8">
    <location>
        <begin position="1077"/>
        <end position="1109"/>
    </location>
</feature>
<feature type="compositionally biased region" description="Basic and acidic residues" evidence="8">
    <location>
        <begin position="820"/>
        <end position="836"/>
    </location>
</feature>
<feature type="region of interest" description="Disordered" evidence="8">
    <location>
        <begin position="631"/>
        <end position="686"/>
    </location>
</feature>
<evidence type="ECO:0000256" key="3">
    <source>
        <dbReference type="ARBA" id="ARBA00022833"/>
    </source>
</evidence>
<keyword evidence="5" id="KW-0238">DNA-binding</keyword>
<keyword evidence="9" id="KW-0472">Membrane</keyword>
<evidence type="ECO:0000256" key="2">
    <source>
        <dbReference type="ARBA" id="ARBA00022723"/>
    </source>
</evidence>
<dbReference type="Pfam" id="PF04082">
    <property type="entry name" value="Fungal_trans"/>
    <property type="match status" value="1"/>
</dbReference>
<dbReference type="Proteomes" id="UP000001312">
    <property type="component" value="Unassembled WGS sequence"/>
</dbReference>
<dbReference type="InterPro" id="IPR007219">
    <property type="entry name" value="XnlR_reg_dom"/>
</dbReference>
<evidence type="ECO:0000256" key="6">
    <source>
        <dbReference type="ARBA" id="ARBA00023163"/>
    </source>
</evidence>
<keyword evidence="12" id="KW-1185">Reference proteome</keyword>
<dbReference type="GO" id="GO:0008270">
    <property type="term" value="F:zinc ion binding"/>
    <property type="evidence" value="ECO:0007669"/>
    <property type="project" value="InterPro"/>
</dbReference>
<dbReference type="STRING" id="665079.A7EMR0"/>
<feature type="compositionally biased region" description="Basic and acidic residues" evidence="8">
    <location>
        <begin position="657"/>
        <end position="668"/>
    </location>
</feature>
<sequence>MVLRKCDGKLPACSACEKSGRASECSSANDQFAKGKERSYVASLESRVEKLEKRLAYARLRKASVAMHDLDTPTELPDRKDSLATIRAVIHGKAARKREAADVNELVSDFGFLLILSAANHDELPEPRSLQLPPRHAATKLIQYYLDNIFALYPIVSETALFNALDKIYPGNSQRVTDFENWMFYMVLAISSTAQSRSYLDSKYEEGVSWAGRALAYADHVLMPGHVSQIQALVLFVQYAMLDPAHFDSWQLMGFTCRAIVDLGFHQDPPGEQQPDRKALDMRRRIFYCVYSLDSQDQIFNGSRIASGASSSSLPPLPAVTGLGQIDRSINCINHIKESLRTFGRRWEDSKALLSSFDAQAEPIIISLHMRKQQQQQYTKEESSMGHSPNYMPPTGYDHTVYQMENEWPGMNLMYSNADVSGFSGVGHGAGPPGLPRKPKAPVRIDTEHQVANSHYYTAFKVVLKITVIALVICIAFLPSIALRNKHRQHLGEPVVKDLEHPPNFSISKELERQVTHVPIRFVKTAKLLVQQLRIRESTSDKPANPSASEQVERSEHVSDDTVDGIQYGDYTLDGSTHQAKSKIERLQHCSAEIKSRNGGKCPLRPILPTRDDDRVFPGRCSWQERRKYGGKCSPRKWRPTPRSLIVNDDDAPLSAEPRDNKHLDQPRIRNGGRCPHGLVNGQKPAENKPISISIKAEPREPNTAQQPREAAVSTENEVNYKPYRADVCKPRWVRTTDGWCVYRSGFGPDDDKPDFYPPVSKMLVSSKQRRHEAKVNEEAKLEPRPYPADSCPEFWVHTTDGWCYYRGSSRRPLGFGGPESRKLVSSEQKRRDVTVSDKSGGITAADPNDSFRWLVSVEDICVPRSVFSADEDEPGYYSGAHSPFYSEIHSPKSLRSKLPKQCIGVAFLAEARWCPSPWHHDDEDNWCFYVWQDSEDTSKRSFPELLGPEHQPRAEAVKDEVKGVGGDYPADSCSSPWTYVDGKCIFNWQDGDEPLKVSFSGPSSPELQPRGEITSQKTEVTTILTPARTSSPALESTSTSVYISATTTIVIALPTAGACEPPWICTKDGRCFFDPNYQRQHPQEPLSRPRKQIRQRRGEIPTEKRGIAPSWQAESCELPWIRTSDGWCIYRPDYQHGTQSSLSGAPAQFNTTNQLNSTAQPTITIEPTATEQATVTEQSNSPVQVAQPTSTDHPIDIKIFHCINDLQGNLKCGKFLHGDTKFSSVHNRRGFWPDDWVPQIEDDCDRFIGNTYMHYQCLQSVKHKNIGLKLIMVFLILAGFGSLVFLIITCVNRAARPKAQPFRQVSGIIDAHGMTEHPTPMCGHYPWNGPTNSKPMSGERWARSPPAYDPMRQLTPDHSGSLVACSRDRNCASGSSGSNGTENWIRKLCNRCFKSQSHSSVSEHSQMVGGLGSGILRLRSDDHRIDTLKLPNANLATVRRTNGLVLSEDNGHANASADTVVVGSDFGRAAGRSSGSAVGLHEVPSGSCCGVAGAEGGVQTGLTQHGNLSGDTVIEPEAAMIKCINGNGIAYENGSGNGNLKMGCLKTSHLKKVGFEGLEGLEEVDGWRNVDRVEPLKVEKENSKGMRSGCGMGGELEEIQEESGNKMN</sequence>
<keyword evidence="6" id="KW-0804">Transcription</keyword>
<keyword evidence="9" id="KW-0812">Transmembrane</keyword>
<keyword evidence="4" id="KW-0805">Transcription regulation</keyword>
<evidence type="ECO:0000256" key="7">
    <source>
        <dbReference type="ARBA" id="ARBA00023242"/>
    </source>
</evidence>
<keyword evidence="2" id="KW-0479">Metal-binding</keyword>
<keyword evidence="7" id="KW-0539">Nucleus</keyword>
<dbReference type="KEGG" id="ssl:SS1G_06609"/>
<comment type="subcellular location">
    <subcellularLocation>
        <location evidence="1">Nucleus</location>
    </subcellularLocation>
</comment>
<dbReference type="GeneID" id="5488329"/>
<dbReference type="PANTHER" id="PTHR47782">
    <property type="entry name" value="ZN(II)2CYS6 TRANSCRIPTION FACTOR (EUROFUNG)-RELATED"/>
    <property type="match status" value="1"/>
</dbReference>
<dbReference type="GO" id="GO:0005634">
    <property type="term" value="C:nucleus"/>
    <property type="evidence" value="ECO:0007669"/>
    <property type="project" value="UniProtKB-SubCell"/>
</dbReference>
<feature type="domain" description="Xylanolytic transcriptional activator regulatory" evidence="10">
    <location>
        <begin position="142"/>
        <end position="299"/>
    </location>
</feature>
<organism evidence="11 12">
    <name type="scientific">Sclerotinia sclerotiorum (strain ATCC 18683 / 1980 / Ss-1)</name>
    <name type="common">White mold</name>
    <name type="synonym">Whetzelinia sclerotiorum</name>
    <dbReference type="NCBI Taxonomy" id="665079"/>
    <lineage>
        <taxon>Eukaryota</taxon>
        <taxon>Fungi</taxon>
        <taxon>Dikarya</taxon>
        <taxon>Ascomycota</taxon>
        <taxon>Pezizomycotina</taxon>
        <taxon>Leotiomycetes</taxon>
        <taxon>Helotiales</taxon>
        <taxon>Sclerotiniaceae</taxon>
        <taxon>Sclerotinia</taxon>
    </lineage>
</organism>
<evidence type="ECO:0000256" key="5">
    <source>
        <dbReference type="ARBA" id="ARBA00023125"/>
    </source>
</evidence>
<dbReference type="GO" id="GO:0006351">
    <property type="term" value="P:DNA-templated transcription"/>
    <property type="evidence" value="ECO:0007669"/>
    <property type="project" value="InterPro"/>
</dbReference>
<feature type="compositionally biased region" description="Basic and acidic residues" evidence="8">
    <location>
        <begin position="551"/>
        <end position="560"/>
    </location>
</feature>
<dbReference type="EMBL" id="CH476628">
    <property type="protein sequence ID" value="EDO04126.1"/>
    <property type="molecule type" value="Genomic_DNA"/>
</dbReference>
<keyword evidence="9" id="KW-1133">Transmembrane helix</keyword>
<dbReference type="GO" id="GO:0045944">
    <property type="term" value="P:positive regulation of transcription by RNA polymerase II"/>
    <property type="evidence" value="ECO:0000318"/>
    <property type="project" value="GO_Central"/>
</dbReference>